<keyword evidence="2" id="KW-0732">Signal</keyword>
<evidence type="ECO:0000313" key="4">
    <source>
        <dbReference type="Proteomes" id="UP001313282"/>
    </source>
</evidence>
<gene>
    <name evidence="3" type="ORF">TWF718_009524</name>
</gene>
<comment type="caution">
    <text evidence="3">The sequence shown here is derived from an EMBL/GenBank/DDBJ whole genome shotgun (WGS) entry which is preliminary data.</text>
</comment>
<evidence type="ECO:0000256" key="1">
    <source>
        <dbReference type="SAM" id="Phobius"/>
    </source>
</evidence>
<feature type="transmembrane region" description="Helical" evidence="1">
    <location>
        <begin position="230"/>
        <end position="254"/>
    </location>
</feature>
<proteinExistence type="predicted"/>
<sequence>MPSYSSILLCSVLALGASASDYGYAPVSISTASIPTTIAASVASADVLYTAPPLSVTSSAPAQPTATAAACPLKFEKGCAFICSGPKFSPSCETEWSYSTDSSCTPCPGIQEECPAIPEPSCAYLCKAEGAAASKGEAETPFCWDNDMTKKGEMTCSPCGAASGFNVTSVTPASPYTVYTHDHKNSTVNFSTHDHKNSTVTLSTHEHKNGTATVSTHHGGNGTTYAPPPIYTSGASALTIGGSAIVGLALAFFAL</sequence>
<organism evidence="3 4">
    <name type="scientific">Orbilia javanica</name>
    <dbReference type="NCBI Taxonomy" id="47235"/>
    <lineage>
        <taxon>Eukaryota</taxon>
        <taxon>Fungi</taxon>
        <taxon>Dikarya</taxon>
        <taxon>Ascomycota</taxon>
        <taxon>Pezizomycotina</taxon>
        <taxon>Orbiliomycetes</taxon>
        <taxon>Orbiliales</taxon>
        <taxon>Orbiliaceae</taxon>
        <taxon>Orbilia</taxon>
    </lineage>
</organism>
<evidence type="ECO:0000313" key="3">
    <source>
        <dbReference type="EMBL" id="KAK6336734.1"/>
    </source>
</evidence>
<keyword evidence="1" id="KW-0812">Transmembrane</keyword>
<keyword evidence="1" id="KW-0472">Membrane</keyword>
<dbReference type="Proteomes" id="UP001313282">
    <property type="component" value="Unassembled WGS sequence"/>
</dbReference>
<feature type="chain" id="PRO_5042976954" evidence="2">
    <location>
        <begin position="20"/>
        <end position="255"/>
    </location>
</feature>
<evidence type="ECO:0000256" key="2">
    <source>
        <dbReference type="SAM" id="SignalP"/>
    </source>
</evidence>
<reference evidence="3 4" key="1">
    <citation type="submission" date="2019-10" db="EMBL/GenBank/DDBJ databases">
        <authorList>
            <person name="Palmer J.M."/>
        </authorList>
    </citation>
    <scope>NUCLEOTIDE SEQUENCE [LARGE SCALE GENOMIC DNA]</scope>
    <source>
        <strain evidence="3 4">TWF718</strain>
    </source>
</reference>
<protein>
    <submittedName>
        <fullName evidence="3">Uncharacterized protein</fullName>
    </submittedName>
</protein>
<accession>A0AAN8MVP6</accession>
<keyword evidence="1" id="KW-1133">Transmembrane helix</keyword>
<dbReference type="AlphaFoldDB" id="A0AAN8MVP6"/>
<keyword evidence="4" id="KW-1185">Reference proteome</keyword>
<name>A0AAN8MVP6_9PEZI</name>
<dbReference type="EMBL" id="JAVHNR010000007">
    <property type="protein sequence ID" value="KAK6336734.1"/>
    <property type="molecule type" value="Genomic_DNA"/>
</dbReference>
<feature type="signal peptide" evidence="2">
    <location>
        <begin position="1"/>
        <end position="19"/>
    </location>
</feature>